<evidence type="ECO:0000256" key="1">
    <source>
        <dbReference type="SAM" id="MobiDB-lite"/>
    </source>
</evidence>
<name>A0ABW3T2B1_9CAUL</name>
<sequence>MRLSLILTAALTALVLSGCDQLPRIAVLPPKSGDCCQCATPAKSACPTTTAAAPAAVPAAKIPAEPVMEAEAPTAPVQRRHVVRAHSQAQVQVRRQTLTYAGGPAPAPAYDGQVYVPETHAYARVDAQETRTERYSERQESYGYVQGGHAQGAYVENGYAQGGYVQGGYVQSGYAQGGPPRGPCPCGPTPAAGRDRDGFLTWPGKLAQRP</sequence>
<gene>
    <name evidence="3" type="ORF">ACFQ27_10920</name>
</gene>
<evidence type="ECO:0000313" key="3">
    <source>
        <dbReference type="EMBL" id="MFD1191093.1"/>
    </source>
</evidence>
<organism evidence="3 4">
    <name type="scientific">Phenylobacterium conjunctum</name>
    <dbReference type="NCBI Taxonomy" id="1298959"/>
    <lineage>
        <taxon>Bacteria</taxon>
        <taxon>Pseudomonadati</taxon>
        <taxon>Pseudomonadota</taxon>
        <taxon>Alphaproteobacteria</taxon>
        <taxon>Caulobacterales</taxon>
        <taxon>Caulobacteraceae</taxon>
        <taxon>Phenylobacterium</taxon>
    </lineage>
</organism>
<keyword evidence="4" id="KW-1185">Reference proteome</keyword>
<protein>
    <submittedName>
        <fullName evidence="3">Uncharacterized protein</fullName>
    </submittedName>
</protein>
<evidence type="ECO:0000256" key="2">
    <source>
        <dbReference type="SAM" id="SignalP"/>
    </source>
</evidence>
<comment type="caution">
    <text evidence="3">The sequence shown here is derived from an EMBL/GenBank/DDBJ whole genome shotgun (WGS) entry which is preliminary data.</text>
</comment>
<feature type="region of interest" description="Disordered" evidence="1">
    <location>
        <begin position="176"/>
        <end position="210"/>
    </location>
</feature>
<reference evidence="4" key="1">
    <citation type="journal article" date="2019" name="Int. J. Syst. Evol. Microbiol.">
        <title>The Global Catalogue of Microorganisms (GCM) 10K type strain sequencing project: providing services to taxonomists for standard genome sequencing and annotation.</title>
        <authorList>
            <consortium name="The Broad Institute Genomics Platform"/>
            <consortium name="The Broad Institute Genome Sequencing Center for Infectious Disease"/>
            <person name="Wu L."/>
            <person name="Ma J."/>
        </authorList>
    </citation>
    <scope>NUCLEOTIDE SEQUENCE [LARGE SCALE GENOMIC DNA]</scope>
    <source>
        <strain evidence="4">CCUG 55074</strain>
    </source>
</reference>
<dbReference type="RefSeq" id="WP_377353605.1">
    <property type="nucleotide sequence ID" value="NZ_JBHTLQ010000021.1"/>
</dbReference>
<dbReference type="EMBL" id="JBHTLQ010000021">
    <property type="protein sequence ID" value="MFD1191093.1"/>
    <property type="molecule type" value="Genomic_DNA"/>
</dbReference>
<dbReference type="Proteomes" id="UP001597216">
    <property type="component" value="Unassembled WGS sequence"/>
</dbReference>
<evidence type="ECO:0000313" key="4">
    <source>
        <dbReference type="Proteomes" id="UP001597216"/>
    </source>
</evidence>
<dbReference type="PROSITE" id="PS51257">
    <property type="entry name" value="PROKAR_LIPOPROTEIN"/>
    <property type="match status" value="1"/>
</dbReference>
<feature type="chain" id="PRO_5046951419" evidence="2">
    <location>
        <begin position="19"/>
        <end position="210"/>
    </location>
</feature>
<proteinExistence type="predicted"/>
<accession>A0ABW3T2B1</accession>
<feature type="signal peptide" evidence="2">
    <location>
        <begin position="1"/>
        <end position="18"/>
    </location>
</feature>
<keyword evidence="2" id="KW-0732">Signal</keyword>